<dbReference type="InterPro" id="IPR050430">
    <property type="entry name" value="Peptidase_S1"/>
</dbReference>
<dbReference type="EC" id="3.4.21.4" evidence="11"/>
<keyword evidence="16" id="KW-1185">Reference proteome</keyword>
<dbReference type="PROSITE" id="PS00135">
    <property type="entry name" value="TRYPSIN_SER"/>
    <property type="match status" value="1"/>
</dbReference>
<name>A0A0Q9WPA3_DROWI</name>
<evidence type="ECO:0000256" key="12">
    <source>
        <dbReference type="RuleBase" id="RU363034"/>
    </source>
</evidence>
<keyword evidence="7 12" id="KW-0720">Serine protease</keyword>
<evidence type="ECO:0000256" key="13">
    <source>
        <dbReference type="SAM" id="SignalP"/>
    </source>
</evidence>
<evidence type="ECO:0000256" key="5">
    <source>
        <dbReference type="ARBA" id="ARBA00022729"/>
    </source>
</evidence>
<evidence type="ECO:0000313" key="16">
    <source>
        <dbReference type="Proteomes" id="UP000007798"/>
    </source>
</evidence>
<evidence type="ECO:0000256" key="6">
    <source>
        <dbReference type="ARBA" id="ARBA00022801"/>
    </source>
</evidence>
<feature type="chain" id="PRO_5012610565" description="trypsin" evidence="13">
    <location>
        <begin position="16"/>
        <end position="265"/>
    </location>
</feature>
<accession>A0A0Q9WPA3</accession>
<sequence length="265" mass="29152">MKLFLVFASLAVVLAKGHPNYINSSLNRGQDTPTNIIFNGYKASDGQAPYIVSLRFSYFELCGGSIIGDTWILTAAHCLINRVYVDILYGSNHVWKPKLVERVGNEKFISHQLYSPGGTSLNYDIALIQTPRVAFSDKINKISLPKFSNKLNSFAGQKTTACGWGLISHIILPKYLRCIDVEILSNQECAKTYDAITDDILCTGVVGGKSTCNGDSGGPLVTRTKPPILVGIVAFGDILCSSDSFYTRVTTHLEWIYDQTDFFSS</sequence>
<proteinExistence type="inferred from homology"/>
<evidence type="ECO:0000256" key="3">
    <source>
        <dbReference type="ARBA" id="ARBA00022525"/>
    </source>
</evidence>
<dbReference type="Proteomes" id="UP000007798">
    <property type="component" value="Unassembled WGS sequence"/>
</dbReference>
<evidence type="ECO:0000256" key="1">
    <source>
        <dbReference type="ARBA" id="ARBA00004239"/>
    </source>
</evidence>
<dbReference type="Pfam" id="PF00089">
    <property type="entry name" value="Trypsin"/>
    <property type="match status" value="1"/>
</dbReference>
<evidence type="ECO:0000256" key="2">
    <source>
        <dbReference type="ARBA" id="ARBA00007664"/>
    </source>
</evidence>
<evidence type="ECO:0000256" key="10">
    <source>
        <dbReference type="ARBA" id="ARBA00036320"/>
    </source>
</evidence>
<dbReference type="SMART" id="SM00020">
    <property type="entry name" value="Tryp_SPc"/>
    <property type="match status" value="1"/>
</dbReference>
<dbReference type="InterPro" id="IPR001314">
    <property type="entry name" value="Peptidase_S1A"/>
</dbReference>
<keyword evidence="4 12" id="KW-0645">Protease</keyword>
<evidence type="ECO:0000256" key="8">
    <source>
        <dbReference type="ARBA" id="ARBA00023145"/>
    </source>
</evidence>
<dbReference type="InterPro" id="IPR043504">
    <property type="entry name" value="Peptidase_S1_PA_chymotrypsin"/>
</dbReference>
<dbReference type="GO" id="GO:0005576">
    <property type="term" value="C:extracellular region"/>
    <property type="evidence" value="ECO:0007669"/>
    <property type="project" value="UniProtKB-SubCell"/>
</dbReference>
<comment type="similarity">
    <text evidence="2">Belongs to the peptidase S1 family.</text>
</comment>
<keyword evidence="5 13" id="KW-0732">Signal</keyword>
<evidence type="ECO:0000256" key="11">
    <source>
        <dbReference type="ARBA" id="ARBA00038868"/>
    </source>
</evidence>
<dbReference type="InterPro" id="IPR033116">
    <property type="entry name" value="TRYPSIN_SER"/>
</dbReference>
<dbReference type="PANTHER" id="PTHR24276">
    <property type="entry name" value="POLYSERASE-RELATED"/>
    <property type="match status" value="1"/>
</dbReference>
<feature type="domain" description="Peptidase S1" evidence="14">
    <location>
        <begin position="37"/>
        <end position="261"/>
    </location>
</feature>
<dbReference type="PANTHER" id="PTHR24276:SF91">
    <property type="entry name" value="AT26814P-RELATED"/>
    <property type="match status" value="1"/>
</dbReference>
<keyword evidence="9" id="KW-1015">Disulfide bond</keyword>
<dbReference type="PRINTS" id="PR00722">
    <property type="entry name" value="CHYMOTRYPSIN"/>
</dbReference>
<dbReference type="InParanoid" id="A0A0Q9WPA3"/>
<comment type="subcellular location">
    <subcellularLocation>
        <location evidence="1">Secreted</location>
        <location evidence="1">Extracellular space</location>
    </subcellularLocation>
</comment>
<gene>
    <name evidence="15" type="primary">Dwil\GK27030</name>
    <name evidence="15" type="ORF">Dwil_GK27030</name>
</gene>
<dbReference type="GO" id="GO:0004252">
    <property type="term" value="F:serine-type endopeptidase activity"/>
    <property type="evidence" value="ECO:0007669"/>
    <property type="project" value="UniProtKB-EC"/>
</dbReference>
<evidence type="ECO:0000259" key="14">
    <source>
        <dbReference type="PROSITE" id="PS50240"/>
    </source>
</evidence>
<dbReference type="STRING" id="7260.A0A0Q9WPA3"/>
<reference evidence="15 16" key="1">
    <citation type="journal article" date="2007" name="Nature">
        <title>Evolution of genes and genomes on the Drosophila phylogeny.</title>
        <authorList>
            <consortium name="Drosophila 12 Genomes Consortium"/>
            <person name="Clark A.G."/>
            <person name="Eisen M.B."/>
            <person name="Smith D.R."/>
            <person name="Bergman C.M."/>
            <person name="Oliver B."/>
            <person name="Markow T.A."/>
            <person name="Kaufman T.C."/>
            <person name="Kellis M."/>
            <person name="Gelbart W."/>
            <person name="Iyer V.N."/>
            <person name="Pollard D.A."/>
            <person name="Sackton T.B."/>
            <person name="Larracuente A.M."/>
            <person name="Singh N.D."/>
            <person name="Abad J.P."/>
            <person name="Abt D.N."/>
            <person name="Adryan B."/>
            <person name="Aguade M."/>
            <person name="Akashi H."/>
            <person name="Anderson W.W."/>
            <person name="Aquadro C.F."/>
            <person name="Ardell D.H."/>
            <person name="Arguello R."/>
            <person name="Artieri C.G."/>
            <person name="Barbash D.A."/>
            <person name="Barker D."/>
            <person name="Barsanti P."/>
            <person name="Batterham P."/>
            <person name="Batzoglou S."/>
            <person name="Begun D."/>
            <person name="Bhutkar A."/>
            <person name="Blanco E."/>
            <person name="Bosak S.A."/>
            <person name="Bradley R.K."/>
            <person name="Brand A.D."/>
            <person name="Brent M.R."/>
            <person name="Brooks A.N."/>
            <person name="Brown R.H."/>
            <person name="Butlin R.K."/>
            <person name="Caggese C."/>
            <person name="Calvi B.R."/>
            <person name="Bernardo de Carvalho A."/>
            <person name="Caspi A."/>
            <person name="Castrezana S."/>
            <person name="Celniker S.E."/>
            <person name="Chang J.L."/>
            <person name="Chapple C."/>
            <person name="Chatterji S."/>
            <person name="Chinwalla A."/>
            <person name="Civetta A."/>
            <person name="Clifton S.W."/>
            <person name="Comeron J.M."/>
            <person name="Costello J.C."/>
            <person name="Coyne J.A."/>
            <person name="Daub J."/>
            <person name="David R.G."/>
            <person name="Delcher A.L."/>
            <person name="Delehaunty K."/>
            <person name="Do C.B."/>
            <person name="Ebling H."/>
            <person name="Edwards K."/>
            <person name="Eickbush T."/>
            <person name="Evans J.D."/>
            <person name="Filipski A."/>
            <person name="Findeiss S."/>
            <person name="Freyhult E."/>
            <person name="Fulton L."/>
            <person name="Fulton R."/>
            <person name="Garcia A.C."/>
            <person name="Gardiner A."/>
            <person name="Garfield D.A."/>
            <person name="Garvin B.E."/>
            <person name="Gibson G."/>
            <person name="Gilbert D."/>
            <person name="Gnerre S."/>
            <person name="Godfrey J."/>
            <person name="Good R."/>
            <person name="Gotea V."/>
            <person name="Gravely B."/>
            <person name="Greenberg A.J."/>
            <person name="Griffiths-Jones S."/>
            <person name="Gross S."/>
            <person name="Guigo R."/>
            <person name="Gustafson E.A."/>
            <person name="Haerty W."/>
            <person name="Hahn M.W."/>
            <person name="Halligan D.L."/>
            <person name="Halpern A.L."/>
            <person name="Halter G.M."/>
            <person name="Han M.V."/>
            <person name="Heger A."/>
            <person name="Hillier L."/>
            <person name="Hinrichs A.S."/>
            <person name="Holmes I."/>
            <person name="Hoskins R.A."/>
            <person name="Hubisz M.J."/>
            <person name="Hultmark D."/>
            <person name="Huntley M.A."/>
            <person name="Jaffe D.B."/>
            <person name="Jagadeeshan S."/>
            <person name="Jeck W.R."/>
            <person name="Johnson J."/>
            <person name="Jones C.D."/>
            <person name="Jordan W.C."/>
            <person name="Karpen G.H."/>
            <person name="Kataoka E."/>
            <person name="Keightley P.D."/>
            <person name="Kheradpour P."/>
            <person name="Kirkness E.F."/>
            <person name="Koerich L.B."/>
            <person name="Kristiansen K."/>
            <person name="Kudrna D."/>
            <person name="Kulathinal R.J."/>
            <person name="Kumar S."/>
            <person name="Kwok R."/>
            <person name="Lander E."/>
            <person name="Langley C.H."/>
            <person name="Lapoint R."/>
            <person name="Lazzaro B.P."/>
            <person name="Lee S.J."/>
            <person name="Levesque L."/>
            <person name="Li R."/>
            <person name="Lin C.F."/>
            <person name="Lin M.F."/>
            <person name="Lindblad-Toh K."/>
            <person name="Llopart A."/>
            <person name="Long M."/>
            <person name="Low L."/>
            <person name="Lozovsky E."/>
            <person name="Lu J."/>
            <person name="Luo M."/>
            <person name="Machado C.A."/>
            <person name="Makalowski W."/>
            <person name="Marzo M."/>
            <person name="Matsuda M."/>
            <person name="Matzkin L."/>
            <person name="McAllister B."/>
            <person name="McBride C.S."/>
            <person name="McKernan B."/>
            <person name="McKernan K."/>
            <person name="Mendez-Lago M."/>
            <person name="Minx P."/>
            <person name="Mollenhauer M.U."/>
            <person name="Montooth K."/>
            <person name="Mount S.M."/>
            <person name="Mu X."/>
            <person name="Myers E."/>
            <person name="Negre B."/>
            <person name="Newfeld S."/>
            <person name="Nielsen R."/>
            <person name="Noor M.A."/>
            <person name="O'Grady P."/>
            <person name="Pachter L."/>
            <person name="Papaceit M."/>
            <person name="Parisi M.J."/>
            <person name="Parisi M."/>
            <person name="Parts L."/>
            <person name="Pedersen J.S."/>
            <person name="Pesole G."/>
            <person name="Phillippy A.M."/>
            <person name="Ponting C.P."/>
            <person name="Pop M."/>
            <person name="Porcelli D."/>
            <person name="Powell J.R."/>
            <person name="Prohaska S."/>
            <person name="Pruitt K."/>
            <person name="Puig M."/>
            <person name="Quesneville H."/>
            <person name="Ram K.R."/>
            <person name="Rand D."/>
            <person name="Rasmussen M.D."/>
            <person name="Reed L.K."/>
            <person name="Reenan R."/>
            <person name="Reily A."/>
            <person name="Remington K.A."/>
            <person name="Rieger T.T."/>
            <person name="Ritchie M.G."/>
            <person name="Robin C."/>
            <person name="Rogers Y.H."/>
            <person name="Rohde C."/>
            <person name="Rozas J."/>
            <person name="Rubenfield M.J."/>
            <person name="Ruiz A."/>
            <person name="Russo S."/>
            <person name="Salzberg S.L."/>
            <person name="Sanchez-Gracia A."/>
            <person name="Saranga D.J."/>
            <person name="Sato H."/>
            <person name="Schaeffer S.W."/>
            <person name="Schatz M.C."/>
            <person name="Schlenke T."/>
            <person name="Schwartz R."/>
            <person name="Segarra C."/>
            <person name="Singh R.S."/>
            <person name="Sirot L."/>
            <person name="Sirota M."/>
            <person name="Sisneros N.B."/>
            <person name="Smith C.D."/>
            <person name="Smith T.F."/>
            <person name="Spieth J."/>
            <person name="Stage D.E."/>
            <person name="Stark A."/>
            <person name="Stephan W."/>
            <person name="Strausberg R.L."/>
            <person name="Strempel S."/>
            <person name="Sturgill D."/>
            <person name="Sutton G."/>
            <person name="Sutton G.G."/>
            <person name="Tao W."/>
            <person name="Teichmann S."/>
            <person name="Tobari Y.N."/>
            <person name="Tomimura Y."/>
            <person name="Tsolas J.M."/>
            <person name="Valente V.L."/>
            <person name="Venter E."/>
            <person name="Venter J.C."/>
            <person name="Vicario S."/>
            <person name="Vieira F.G."/>
            <person name="Vilella A.J."/>
            <person name="Villasante A."/>
            <person name="Walenz B."/>
            <person name="Wang J."/>
            <person name="Wasserman M."/>
            <person name="Watts T."/>
            <person name="Wilson D."/>
            <person name="Wilson R.K."/>
            <person name="Wing R.A."/>
            <person name="Wolfner M.F."/>
            <person name="Wong A."/>
            <person name="Wong G.K."/>
            <person name="Wu C.I."/>
            <person name="Wu G."/>
            <person name="Yamamoto D."/>
            <person name="Yang H.P."/>
            <person name="Yang S.P."/>
            <person name="Yorke J.A."/>
            <person name="Yoshida K."/>
            <person name="Zdobnov E."/>
            <person name="Zhang P."/>
            <person name="Zhang Y."/>
            <person name="Zimin A.V."/>
            <person name="Baldwin J."/>
            <person name="Abdouelleil A."/>
            <person name="Abdulkadir J."/>
            <person name="Abebe A."/>
            <person name="Abera B."/>
            <person name="Abreu J."/>
            <person name="Acer S.C."/>
            <person name="Aftuck L."/>
            <person name="Alexander A."/>
            <person name="An P."/>
            <person name="Anderson E."/>
            <person name="Anderson S."/>
            <person name="Arachi H."/>
            <person name="Azer M."/>
            <person name="Bachantsang P."/>
            <person name="Barry A."/>
            <person name="Bayul T."/>
            <person name="Berlin A."/>
            <person name="Bessette D."/>
            <person name="Bloom T."/>
            <person name="Blye J."/>
            <person name="Boguslavskiy L."/>
            <person name="Bonnet C."/>
            <person name="Boukhgalter B."/>
            <person name="Bourzgui I."/>
            <person name="Brown A."/>
            <person name="Cahill P."/>
            <person name="Channer S."/>
            <person name="Cheshatsang Y."/>
            <person name="Chuda L."/>
            <person name="Citroen M."/>
            <person name="Collymore A."/>
            <person name="Cooke P."/>
            <person name="Costello M."/>
            <person name="D'Aco K."/>
            <person name="Daza R."/>
            <person name="De Haan G."/>
            <person name="DeGray S."/>
            <person name="DeMaso C."/>
            <person name="Dhargay N."/>
            <person name="Dooley K."/>
            <person name="Dooley E."/>
            <person name="Doricent M."/>
            <person name="Dorje P."/>
            <person name="Dorjee K."/>
            <person name="Dupes A."/>
            <person name="Elong R."/>
            <person name="Falk J."/>
            <person name="Farina A."/>
            <person name="Faro S."/>
            <person name="Ferguson D."/>
            <person name="Fisher S."/>
            <person name="Foley C.D."/>
            <person name="Franke A."/>
            <person name="Friedrich D."/>
            <person name="Gadbois L."/>
            <person name="Gearin G."/>
            <person name="Gearin C.R."/>
            <person name="Giannoukos G."/>
            <person name="Goode T."/>
            <person name="Graham J."/>
            <person name="Grandbois E."/>
            <person name="Grewal S."/>
            <person name="Gyaltsen K."/>
            <person name="Hafez N."/>
            <person name="Hagos B."/>
            <person name="Hall J."/>
            <person name="Henson C."/>
            <person name="Hollinger A."/>
            <person name="Honan T."/>
            <person name="Huard M.D."/>
            <person name="Hughes L."/>
            <person name="Hurhula B."/>
            <person name="Husby M.E."/>
            <person name="Kamat A."/>
            <person name="Kanga B."/>
            <person name="Kashin S."/>
            <person name="Khazanovich D."/>
            <person name="Kisner P."/>
            <person name="Lance K."/>
            <person name="Lara M."/>
            <person name="Lee W."/>
            <person name="Lennon N."/>
            <person name="Letendre F."/>
            <person name="LeVine R."/>
            <person name="Lipovsky A."/>
            <person name="Liu X."/>
            <person name="Liu J."/>
            <person name="Liu S."/>
            <person name="Lokyitsang T."/>
            <person name="Lokyitsang Y."/>
            <person name="Lubonja R."/>
            <person name="Lui A."/>
            <person name="MacDonald P."/>
            <person name="Magnisalis V."/>
            <person name="Maru K."/>
            <person name="Matthews C."/>
            <person name="McCusker W."/>
            <person name="McDonough S."/>
            <person name="Mehta T."/>
            <person name="Meldrim J."/>
            <person name="Meneus L."/>
            <person name="Mihai O."/>
            <person name="Mihalev A."/>
            <person name="Mihova T."/>
            <person name="Mittelman R."/>
            <person name="Mlenga V."/>
            <person name="Montmayeur A."/>
            <person name="Mulrain L."/>
            <person name="Navidi A."/>
            <person name="Naylor J."/>
            <person name="Negash T."/>
            <person name="Nguyen T."/>
            <person name="Nguyen N."/>
            <person name="Nicol R."/>
            <person name="Norbu C."/>
            <person name="Norbu N."/>
            <person name="Novod N."/>
            <person name="O'Neill B."/>
            <person name="Osman S."/>
            <person name="Markiewicz E."/>
            <person name="Oyono O.L."/>
            <person name="Patti C."/>
            <person name="Phunkhang P."/>
            <person name="Pierre F."/>
            <person name="Priest M."/>
            <person name="Raghuraman S."/>
            <person name="Rege F."/>
            <person name="Reyes R."/>
            <person name="Rise C."/>
            <person name="Rogov P."/>
            <person name="Ross K."/>
            <person name="Ryan E."/>
            <person name="Settipalli S."/>
            <person name="Shea T."/>
            <person name="Sherpa N."/>
            <person name="Shi L."/>
            <person name="Shih D."/>
            <person name="Sparrow T."/>
            <person name="Spaulding J."/>
            <person name="Stalker J."/>
            <person name="Stange-Thomann N."/>
            <person name="Stavropoulos S."/>
            <person name="Stone C."/>
            <person name="Strader C."/>
            <person name="Tesfaye S."/>
            <person name="Thomson T."/>
            <person name="Thoulutsang Y."/>
            <person name="Thoulutsang D."/>
            <person name="Topham K."/>
            <person name="Topping I."/>
            <person name="Tsamla T."/>
            <person name="Vassiliev H."/>
            <person name="Vo A."/>
            <person name="Wangchuk T."/>
            <person name="Wangdi T."/>
            <person name="Weiand M."/>
            <person name="Wilkinson J."/>
            <person name="Wilson A."/>
            <person name="Yadav S."/>
            <person name="Young G."/>
            <person name="Yu Q."/>
            <person name="Zembek L."/>
            <person name="Zhong D."/>
            <person name="Zimmer A."/>
            <person name="Zwirko Z."/>
            <person name="Jaffe D.B."/>
            <person name="Alvarez P."/>
            <person name="Brockman W."/>
            <person name="Butler J."/>
            <person name="Chin C."/>
            <person name="Gnerre S."/>
            <person name="Grabherr M."/>
            <person name="Kleber M."/>
            <person name="Mauceli E."/>
            <person name="MacCallum I."/>
        </authorList>
    </citation>
    <scope>NUCLEOTIDE SEQUENCE [LARGE SCALE GENOMIC DNA]</scope>
    <source>
        <strain evidence="16">Tucson 14030-0811.24</strain>
    </source>
</reference>
<organism evidence="15 16">
    <name type="scientific">Drosophila willistoni</name>
    <name type="common">Fruit fly</name>
    <dbReference type="NCBI Taxonomy" id="7260"/>
    <lineage>
        <taxon>Eukaryota</taxon>
        <taxon>Metazoa</taxon>
        <taxon>Ecdysozoa</taxon>
        <taxon>Arthropoda</taxon>
        <taxon>Hexapoda</taxon>
        <taxon>Insecta</taxon>
        <taxon>Pterygota</taxon>
        <taxon>Neoptera</taxon>
        <taxon>Endopterygota</taxon>
        <taxon>Diptera</taxon>
        <taxon>Brachycera</taxon>
        <taxon>Muscomorpha</taxon>
        <taxon>Ephydroidea</taxon>
        <taxon>Drosophilidae</taxon>
        <taxon>Drosophila</taxon>
        <taxon>Sophophora</taxon>
    </lineage>
</organism>
<dbReference type="OrthoDB" id="5597713at2759"/>
<dbReference type="EMBL" id="CH963847">
    <property type="protein sequence ID" value="KRF97770.1"/>
    <property type="molecule type" value="Genomic_DNA"/>
</dbReference>
<dbReference type="Gene3D" id="2.40.10.10">
    <property type="entry name" value="Trypsin-like serine proteases"/>
    <property type="match status" value="2"/>
</dbReference>
<dbReference type="AlphaFoldDB" id="A0A0Q9WPA3"/>
<evidence type="ECO:0000256" key="9">
    <source>
        <dbReference type="ARBA" id="ARBA00023157"/>
    </source>
</evidence>
<dbReference type="SUPFAM" id="SSF50494">
    <property type="entry name" value="Trypsin-like serine proteases"/>
    <property type="match status" value="1"/>
</dbReference>
<dbReference type="InterPro" id="IPR018114">
    <property type="entry name" value="TRYPSIN_HIS"/>
</dbReference>
<evidence type="ECO:0000256" key="7">
    <source>
        <dbReference type="ARBA" id="ARBA00022825"/>
    </source>
</evidence>
<protein>
    <recommendedName>
        <fullName evidence="11">trypsin</fullName>
        <ecNumber evidence="11">3.4.21.4</ecNumber>
    </recommendedName>
</protein>
<dbReference type="GO" id="GO:0006508">
    <property type="term" value="P:proteolysis"/>
    <property type="evidence" value="ECO:0007669"/>
    <property type="project" value="UniProtKB-KW"/>
</dbReference>
<keyword evidence="8" id="KW-0865">Zymogen</keyword>
<keyword evidence="3" id="KW-0964">Secreted</keyword>
<comment type="catalytic activity">
    <reaction evidence="10">
        <text>Preferential cleavage: Arg-|-Xaa, Lys-|-Xaa.</text>
        <dbReference type="EC" id="3.4.21.4"/>
    </reaction>
</comment>
<feature type="signal peptide" evidence="13">
    <location>
        <begin position="1"/>
        <end position="15"/>
    </location>
</feature>
<evidence type="ECO:0000313" key="15">
    <source>
        <dbReference type="EMBL" id="KRF97770.1"/>
    </source>
</evidence>
<dbReference type="InterPro" id="IPR001254">
    <property type="entry name" value="Trypsin_dom"/>
</dbReference>
<dbReference type="PROSITE" id="PS00134">
    <property type="entry name" value="TRYPSIN_HIS"/>
    <property type="match status" value="1"/>
</dbReference>
<dbReference type="FunFam" id="2.40.10.10:FF:000068">
    <property type="entry name" value="transmembrane protease serine 2"/>
    <property type="match status" value="1"/>
</dbReference>
<dbReference type="CDD" id="cd00190">
    <property type="entry name" value="Tryp_SPc"/>
    <property type="match status" value="1"/>
</dbReference>
<dbReference type="PROSITE" id="PS50240">
    <property type="entry name" value="TRYPSIN_DOM"/>
    <property type="match status" value="1"/>
</dbReference>
<dbReference type="SMR" id="A0A0Q9WPA3"/>
<keyword evidence="6 12" id="KW-0378">Hydrolase</keyword>
<dbReference type="InterPro" id="IPR009003">
    <property type="entry name" value="Peptidase_S1_PA"/>
</dbReference>
<evidence type="ECO:0000256" key="4">
    <source>
        <dbReference type="ARBA" id="ARBA00022670"/>
    </source>
</evidence>